<organism evidence="1 2">
    <name type="scientific">Dillenia turbinata</name>
    <dbReference type="NCBI Taxonomy" id="194707"/>
    <lineage>
        <taxon>Eukaryota</taxon>
        <taxon>Viridiplantae</taxon>
        <taxon>Streptophyta</taxon>
        <taxon>Embryophyta</taxon>
        <taxon>Tracheophyta</taxon>
        <taxon>Spermatophyta</taxon>
        <taxon>Magnoliopsida</taxon>
        <taxon>eudicotyledons</taxon>
        <taxon>Gunneridae</taxon>
        <taxon>Pentapetalae</taxon>
        <taxon>Dilleniales</taxon>
        <taxon>Dilleniaceae</taxon>
        <taxon>Dillenia</taxon>
    </lineage>
</organism>
<comment type="caution">
    <text evidence="1">The sequence shown here is derived from an EMBL/GenBank/DDBJ whole genome shotgun (WGS) entry which is preliminary data.</text>
</comment>
<accession>A0AAN8ZMI6</accession>
<gene>
    <name evidence="1" type="ORF">RJ641_028668</name>
</gene>
<evidence type="ECO:0000313" key="1">
    <source>
        <dbReference type="EMBL" id="KAK6943291.1"/>
    </source>
</evidence>
<keyword evidence="2" id="KW-1185">Reference proteome</keyword>
<reference evidence="1 2" key="1">
    <citation type="submission" date="2023-12" db="EMBL/GenBank/DDBJ databases">
        <title>A high-quality genome assembly for Dillenia turbinata (Dilleniales).</title>
        <authorList>
            <person name="Chanderbali A."/>
        </authorList>
    </citation>
    <scope>NUCLEOTIDE SEQUENCE [LARGE SCALE GENOMIC DNA]</scope>
    <source>
        <strain evidence="1">LSX21</strain>
        <tissue evidence="1">Leaf</tissue>
    </source>
</reference>
<proteinExistence type="predicted"/>
<name>A0AAN8ZMI6_9MAGN</name>
<protein>
    <submittedName>
        <fullName evidence="1">Uncharacterized protein</fullName>
    </submittedName>
</protein>
<dbReference type="AlphaFoldDB" id="A0AAN8ZMI6"/>
<evidence type="ECO:0000313" key="2">
    <source>
        <dbReference type="Proteomes" id="UP001370490"/>
    </source>
</evidence>
<sequence length="93" mass="10412">MMIQRLFTADHILMLNHHHVSLNLSSTIHEAEDTVDLVEYVSVDKIEELIIPSADNLVTETSFEPILGGSRVSLEDFEVMKVVSQGALGKYSR</sequence>
<dbReference type="EMBL" id="JBAMMX010000004">
    <property type="protein sequence ID" value="KAK6943291.1"/>
    <property type="molecule type" value="Genomic_DNA"/>
</dbReference>
<dbReference type="Proteomes" id="UP001370490">
    <property type="component" value="Unassembled WGS sequence"/>
</dbReference>